<keyword evidence="2" id="KW-0680">Restriction system</keyword>
<keyword evidence="6" id="KW-1185">Reference proteome</keyword>
<dbReference type="CDD" id="cd17516">
    <property type="entry name" value="RMtype1_S_HinAWORF1578P-TRD2-CR2_like"/>
    <property type="match status" value="1"/>
</dbReference>
<evidence type="ECO:0000313" key="6">
    <source>
        <dbReference type="Proteomes" id="UP001500840"/>
    </source>
</evidence>
<dbReference type="RefSeq" id="WP_345319399.1">
    <property type="nucleotide sequence ID" value="NZ_BAABGA010000009.1"/>
</dbReference>
<dbReference type="Gene3D" id="3.90.220.20">
    <property type="entry name" value="DNA methylase specificity domains"/>
    <property type="match status" value="2"/>
</dbReference>
<evidence type="ECO:0000256" key="3">
    <source>
        <dbReference type="ARBA" id="ARBA00023125"/>
    </source>
</evidence>
<dbReference type="InterPro" id="IPR044946">
    <property type="entry name" value="Restrct_endonuc_typeI_TRD_sf"/>
</dbReference>
<dbReference type="Proteomes" id="UP001500840">
    <property type="component" value="Unassembled WGS sequence"/>
</dbReference>
<keyword evidence="5" id="KW-0255">Endonuclease</keyword>
<keyword evidence="5" id="KW-0540">Nuclease</keyword>
<name>A0ABP8M871_9BACT</name>
<reference evidence="6" key="1">
    <citation type="journal article" date="2019" name="Int. J. Syst. Evol. Microbiol.">
        <title>The Global Catalogue of Microorganisms (GCM) 10K type strain sequencing project: providing services to taxonomists for standard genome sequencing and annotation.</title>
        <authorList>
            <consortium name="The Broad Institute Genomics Platform"/>
            <consortium name="The Broad Institute Genome Sequencing Center for Infectious Disease"/>
            <person name="Wu L."/>
            <person name="Ma J."/>
        </authorList>
    </citation>
    <scope>NUCLEOTIDE SEQUENCE [LARGE SCALE GENOMIC DNA]</scope>
    <source>
        <strain evidence="6">JCM 17759</strain>
    </source>
</reference>
<dbReference type="GO" id="GO:0004519">
    <property type="term" value="F:endonuclease activity"/>
    <property type="evidence" value="ECO:0007669"/>
    <property type="project" value="UniProtKB-KW"/>
</dbReference>
<dbReference type="PANTHER" id="PTHR30408">
    <property type="entry name" value="TYPE-1 RESTRICTION ENZYME ECOKI SPECIFICITY PROTEIN"/>
    <property type="match status" value="1"/>
</dbReference>
<comment type="caution">
    <text evidence="5">The sequence shown here is derived from an EMBL/GenBank/DDBJ whole genome shotgun (WGS) entry which is preliminary data.</text>
</comment>
<comment type="similarity">
    <text evidence="1">Belongs to the type-I restriction system S methylase family.</text>
</comment>
<dbReference type="Pfam" id="PF01420">
    <property type="entry name" value="Methylase_S"/>
    <property type="match status" value="1"/>
</dbReference>
<evidence type="ECO:0000259" key="4">
    <source>
        <dbReference type="Pfam" id="PF01420"/>
    </source>
</evidence>
<feature type="domain" description="Type I restriction modification DNA specificity" evidence="4">
    <location>
        <begin position="9"/>
        <end position="184"/>
    </location>
</feature>
<dbReference type="InterPro" id="IPR000055">
    <property type="entry name" value="Restrct_endonuc_typeI_TRD"/>
</dbReference>
<evidence type="ECO:0000256" key="1">
    <source>
        <dbReference type="ARBA" id="ARBA00010923"/>
    </source>
</evidence>
<protein>
    <submittedName>
        <fullName evidence="5">Restriction endonuclease subunit S</fullName>
    </submittedName>
</protein>
<sequence>MLADYGLRTWEEKAIGDLGRVVTGKTPPKAESQYWDGDELFVSPKDLEDGELYITTTESRITERALDKFSNQVLPANSVMFTSLSFGFGKMGITSRPSLTNQQINSIIVNEKHDYRFVYYLLRSYTPFIFAFNSGIDTPIVPKSVFEKVKVLCPPLKTQRKIAGILSAYDDLIENNRRRIAILERMAEEVYREWFVRMRFPGCQDTQFVKGVPEGWRDTRLSAIADVNPESLGSTTKHETIRYVDIGSVTTDVINGFEEVSIGDAPGRAKRVVRHGDIIWSSVRPGNRAHAIVLEPPDNLIVSTGFAVLRHKPAIPVAFLYQTVTTDSFVGYLELVAKGAAYPATAFDDFERAPVLLPTENLLERYDNIVKPMLAQRLHLDNANRRLKACRELVIGRLISGRLPLDDLDVHLPESMSSLEECLETLPQELAHA</sequence>
<organism evidence="5 6">
    <name type="scientific">Novipirellula rosea</name>
    <dbReference type="NCBI Taxonomy" id="1031540"/>
    <lineage>
        <taxon>Bacteria</taxon>
        <taxon>Pseudomonadati</taxon>
        <taxon>Planctomycetota</taxon>
        <taxon>Planctomycetia</taxon>
        <taxon>Pirellulales</taxon>
        <taxon>Pirellulaceae</taxon>
        <taxon>Novipirellula</taxon>
    </lineage>
</organism>
<dbReference type="PANTHER" id="PTHR30408:SF12">
    <property type="entry name" value="TYPE I RESTRICTION ENZYME MJAVIII SPECIFICITY SUBUNIT"/>
    <property type="match status" value="1"/>
</dbReference>
<proteinExistence type="inferred from homology"/>
<keyword evidence="5" id="KW-0378">Hydrolase</keyword>
<keyword evidence="3" id="KW-0238">DNA-binding</keyword>
<evidence type="ECO:0000256" key="2">
    <source>
        <dbReference type="ARBA" id="ARBA00022747"/>
    </source>
</evidence>
<dbReference type="InterPro" id="IPR052021">
    <property type="entry name" value="Type-I_RS_S_subunit"/>
</dbReference>
<dbReference type="SUPFAM" id="SSF116734">
    <property type="entry name" value="DNA methylase specificity domain"/>
    <property type="match status" value="2"/>
</dbReference>
<dbReference type="EMBL" id="BAABGA010000009">
    <property type="protein sequence ID" value="GAA4446209.1"/>
    <property type="molecule type" value="Genomic_DNA"/>
</dbReference>
<accession>A0ABP8M871</accession>
<evidence type="ECO:0000313" key="5">
    <source>
        <dbReference type="EMBL" id="GAA4446209.1"/>
    </source>
</evidence>
<gene>
    <name evidence="5" type="ORF">GCM10023156_06800</name>
</gene>